<dbReference type="CDD" id="cd00077">
    <property type="entry name" value="HDc"/>
    <property type="match status" value="1"/>
</dbReference>
<dbReference type="EMBL" id="JABFUB010000013">
    <property type="protein sequence ID" value="MCG6662791.1"/>
    <property type="molecule type" value="Genomic_DNA"/>
</dbReference>
<evidence type="ECO:0000313" key="3">
    <source>
        <dbReference type="EMBL" id="MCG6662791.1"/>
    </source>
</evidence>
<dbReference type="SMART" id="SM00471">
    <property type="entry name" value="HDc"/>
    <property type="match status" value="1"/>
</dbReference>
<dbReference type="GO" id="GO:0008081">
    <property type="term" value="F:phosphoric diester hydrolase activity"/>
    <property type="evidence" value="ECO:0007669"/>
    <property type="project" value="UniProtKB-ARBA"/>
</dbReference>
<dbReference type="Proteomes" id="UP000518091">
    <property type="component" value="Unassembled WGS sequence"/>
</dbReference>
<evidence type="ECO:0000313" key="2">
    <source>
        <dbReference type="EMBL" id="MBA2778864.1"/>
    </source>
</evidence>
<dbReference type="PANTHER" id="PTHR43155">
    <property type="entry name" value="CYCLIC DI-GMP PHOSPHODIESTERASE PA4108-RELATED"/>
    <property type="match status" value="1"/>
</dbReference>
<dbReference type="Gene3D" id="2.40.10.220">
    <property type="entry name" value="predicted glycosyltransferase like domains"/>
    <property type="match status" value="1"/>
</dbReference>
<dbReference type="Proteomes" id="UP000814353">
    <property type="component" value="Unassembled WGS sequence"/>
</dbReference>
<dbReference type="GO" id="GO:0035438">
    <property type="term" value="F:cyclic-di-GMP binding"/>
    <property type="evidence" value="ECO:0007669"/>
    <property type="project" value="InterPro"/>
</dbReference>
<dbReference type="RefSeq" id="WP_181514346.1">
    <property type="nucleotide sequence ID" value="NZ_JABFUB010000013.1"/>
</dbReference>
<evidence type="ECO:0000313" key="4">
    <source>
        <dbReference type="Proteomes" id="UP000518091"/>
    </source>
</evidence>
<dbReference type="Pfam" id="PF07238">
    <property type="entry name" value="PilZ"/>
    <property type="match status" value="1"/>
</dbReference>
<feature type="domain" description="HD-GYP" evidence="1">
    <location>
        <begin position="311"/>
        <end position="508"/>
    </location>
</feature>
<dbReference type="InterPro" id="IPR009875">
    <property type="entry name" value="PilZ_domain"/>
</dbReference>
<dbReference type="PROSITE" id="PS51832">
    <property type="entry name" value="HD_GYP"/>
    <property type="match status" value="1"/>
</dbReference>
<reference evidence="2 4" key="2">
    <citation type="submission" date="2020-07" db="EMBL/GenBank/DDBJ databases">
        <title>Identification of Halomonas strains.</title>
        <authorList>
            <person name="Xiao Z."/>
            <person name="Shen J."/>
        </authorList>
    </citation>
    <scope>NUCLEOTIDE SEQUENCE [LARGE SCALE GENOMIC DNA]</scope>
    <source>
        <strain evidence="2 4">DSM 17331</strain>
    </source>
</reference>
<sequence>MGQVQDEFIRVGSPSEIEVLLDKLIQPGGASLLLDRPDSTPLPVVVMEQAPPESMLLDITAVREIAGELKRGAGFRLLGQVQGKMIRTPTLKSLQVDSLQGRLQCRCDYPHYLEELQRREAFRARLRLGMEVGAIVRGSQGDGDTMVQGDLKDLSQQGCQLELPSSSATLLAEAALVEIELCFPNGTRFTVQAAPRHKVADSDRRTLRVGFQLQGLSAEQERKLWFFVREIERESSRYGEEADVGRLPSMLFQSQAAGASPPVGRRNLLSYPTPMTRRLARVAGYLDAQLLELQQGDEVDPVQLSRHADMLLQLADEDIEALLFATRCLGQEPVLVRHGLGVAVHLLALASASSVPRDVRKALAASAMIHDLGKGLLPPGVIAGALLRPEEYARVKEHVELLMQRMGRCQWLSDKIMVAVVARTNERLDGSGYPAGVESEGLSELARMSAVVDVVDAMRRDRGDRPAWRIDAVYRHLLQSPQQFDPRWVKRYVQRFGLRPVGSLVRFSGGALGWIQRLDQQGKPFQVQLTEEMAPPTETMGEVLRGDVTARLGEIVEELPVST</sequence>
<protein>
    <submittedName>
        <fullName evidence="3">Phosphohydrolase</fullName>
    </submittedName>
    <submittedName>
        <fullName evidence="2">PilZ domain-containing protein</fullName>
    </submittedName>
</protein>
<dbReference type="AlphaFoldDB" id="A0A7V9W0M3"/>
<comment type="caution">
    <text evidence="2">The sequence shown here is derived from an EMBL/GenBank/DDBJ whole genome shotgun (WGS) entry which is preliminary data.</text>
</comment>
<gene>
    <name evidence="2" type="ORF">H1D44_08125</name>
    <name evidence="3" type="ORF">HOP48_14725</name>
</gene>
<keyword evidence="5" id="KW-1185">Reference proteome</keyword>
<dbReference type="Pfam" id="PF13487">
    <property type="entry name" value="HD_5"/>
    <property type="match status" value="1"/>
</dbReference>
<dbReference type="PANTHER" id="PTHR43155:SF2">
    <property type="entry name" value="CYCLIC DI-GMP PHOSPHODIESTERASE PA4108"/>
    <property type="match status" value="1"/>
</dbReference>
<proteinExistence type="predicted"/>
<reference evidence="3 5" key="1">
    <citation type="submission" date="2020-05" db="EMBL/GenBank/DDBJ databases">
        <title>Comparative genomic analysis of denitrifying bacteria from Halomonas genus.</title>
        <authorList>
            <person name="Wang L."/>
            <person name="Shao Z."/>
        </authorList>
    </citation>
    <scope>NUCLEOTIDE SEQUENCE [LARGE SCALE GENOMIC DNA]</scope>
    <source>
        <strain evidence="3 5">DSM 17331</strain>
    </source>
</reference>
<organism evidence="2 4">
    <name type="scientific">Billgrantia kenyensis</name>
    <dbReference type="NCBI Taxonomy" id="321266"/>
    <lineage>
        <taxon>Bacteria</taxon>
        <taxon>Pseudomonadati</taxon>
        <taxon>Pseudomonadota</taxon>
        <taxon>Gammaproteobacteria</taxon>
        <taxon>Oceanospirillales</taxon>
        <taxon>Halomonadaceae</taxon>
        <taxon>Billgrantia</taxon>
    </lineage>
</organism>
<evidence type="ECO:0000259" key="1">
    <source>
        <dbReference type="PROSITE" id="PS51832"/>
    </source>
</evidence>
<dbReference type="EMBL" id="JACEFT010000007">
    <property type="protein sequence ID" value="MBA2778864.1"/>
    <property type="molecule type" value="Genomic_DNA"/>
</dbReference>
<accession>A0A7V9W0M3</accession>
<dbReference type="InterPro" id="IPR003607">
    <property type="entry name" value="HD/PDEase_dom"/>
</dbReference>
<dbReference type="Gene3D" id="1.10.3210.10">
    <property type="entry name" value="Hypothetical protein af1432"/>
    <property type="match status" value="1"/>
</dbReference>
<name>A0A7V9W0M3_9GAMM</name>
<evidence type="ECO:0000313" key="5">
    <source>
        <dbReference type="Proteomes" id="UP000814353"/>
    </source>
</evidence>
<dbReference type="InterPro" id="IPR037522">
    <property type="entry name" value="HD_GYP_dom"/>
</dbReference>
<dbReference type="SUPFAM" id="SSF109604">
    <property type="entry name" value="HD-domain/PDEase-like"/>
    <property type="match status" value="1"/>
</dbReference>